<protein>
    <submittedName>
        <fullName evidence="5">Tyrosine-type recombinase/integrase</fullName>
    </submittedName>
</protein>
<feature type="non-terminal residue" evidence="5">
    <location>
        <position position="175"/>
    </location>
</feature>
<dbReference type="GO" id="GO:0006310">
    <property type="term" value="P:DNA recombination"/>
    <property type="evidence" value="ECO:0007669"/>
    <property type="project" value="UniProtKB-KW"/>
</dbReference>
<dbReference type="RefSeq" id="WP_343334635.1">
    <property type="nucleotide sequence ID" value="NZ_JAPOHD010000035.1"/>
</dbReference>
<keyword evidence="3" id="KW-0233">DNA recombination</keyword>
<dbReference type="PANTHER" id="PTHR30349">
    <property type="entry name" value="PHAGE INTEGRASE-RELATED"/>
    <property type="match status" value="1"/>
</dbReference>
<evidence type="ECO:0000313" key="6">
    <source>
        <dbReference type="Proteomes" id="UP001145087"/>
    </source>
</evidence>
<dbReference type="Gene3D" id="1.10.443.10">
    <property type="entry name" value="Intergrase catalytic core"/>
    <property type="match status" value="1"/>
</dbReference>
<dbReference type="InterPro" id="IPR013762">
    <property type="entry name" value="Integrase-like_cat_sf"/>
</dbReference>
<dbReference type="GO" id="GO:0003677">
    <property type="term" value="F:DNA binding"/>
    <property type="evidence" value="ECO:0007669"/>
    <property type="project" value="UniProtKB-KW"/>
</dbReference>
<reference evidence="5" key="1">
    <citation type="submission" date="2022-11" db="EMBL/GenBank/DDBJ databases">
        <title>Marilongibacter aestuarii gen. nov., sp. nov., isolated from tidal flat sediment.</title>
        <authorList>
            <person name="Jiayan W."/>
        </authorList>
    </citation>
    <scope>NUCLEOTIDE SEQUENCE</scope>
    <source>
        <strain evidence="5">Z1-6</strain>
    </source>
</reference>
<dbReference type="PANTHER" id="PTHR30349:SF41">
    <property type="entry name" value="INTEGRASE_RECOMBINASE PROTEIN MJ0367-RELATED"/>
    <property type="match status" value="1"/>
</dbReference>
<dbReference type="PROSITE" id="PS51898">
    <property type="entry name" value="TYR_RECOMBINASE"/>
    <property type="match status" value="1"/>
</dbReference>
<dbReference type="AlphaFoldDB" id="A0A9X3J7B4"/>
<organism evidence="5 6">
    <name type="scientific">Draconibacterium aestuarii</name>
    <dbReference type="NCBI Taxonomy" id="2998507"/>
    <lineage>
        <taxon>Bacteria</taxon>
        <taxon>Pseudomonadati</taxon>
        <taxon>Bacteroidota</taxon>
        <taxon>Bacteroidia</taxon>
        <taxon>Marinilabiliales</taxon>
        <taxon>Prolixibacteraceae</taxon>
        <taxon>Draconibacterium</taxon>
    </lineage>
</organism>
<dbReference type="Pfam" id="PF00589">
    <property type="entry name" value="Phage_integrase"/>
    <property type="match status" value="1"/>
</dbReference>
<evidence type="ECO:0000313" key="5">
    <source>
        <dbReference type="EMBL" id="MCY1722308.1"/>
    </source>
</evidence>
<dbReference type="EMBL" id="JAPOHD010000035">
    <property type="protein sequence ID" value="MCY1722308.1"/>
    <property type="molecule type" value="Genomic_DNA"/>
</dbReference>
<gene>
    <name evidence="5" type="ORF">OU798_18280</name>
</gene>
<evidence type="ECO:0000259" key="4">
    <source>
        <dbReference type="PROSITE" id="PS51898"/>
    </source>
</evidence>
<proteinExistence type="inferred from homology"/>
<comment type="similarity">
    <text evidence="1">Belongs to the 'phage' integrase family.</text>
</comment>
<dbReference type="InterPro" id="IPR011010">
    <property type="entry name" value="DNA_brk_join_enz"/>
</dbReference>
<dbReference type="SUPFAM" id="SSF56349">
    <property type="entry name" value="DNA breaking-rejoining enzymes"/>
    <property type="match status" value="1"/>
</dbReference>
<evidence type="ECO:0000256" key="1">
    <source>
        <dbReference type="ARBA" id="ARBA00008857"/>
    </source>
</evidence>
<feature type="domain" description="Tyr recombinase" evidence="4">
    <location>
        <begin position="91"/>
        <end position="175"/>
    </location>
</feature>
<keyword evidence="2" id="KW-0238">DNA-binding</keyword>
<name>A0A9X3J7B4_9BACT</name>
<comment type="caution">
    <text evidence="5">The sequence shown here is derived from an EMBL/GenBank/DDBJ whole genome shotgun (WGS) entry which is preliminary data.</text>
</comment>
<dbReference type="Proteomes" id="UP001145087">
    <property type="component" value="Unassembled WGS sequence"/>
</dbReference>
<evidence type="ECO:0000256" key="2">
    <source>
        <dbReference type="ARBA" id="ARBA00023125"/>
    </source>
</evidence>
<dbReference type="GO" id="GO:0015074">
    <property type="term" value="P:DNA integration"/>
    <property type="evidence" value="ECO:0007669"/>
    <property type="project" value="InterPro"/>
</dbReference>
<dbReference type="InterPro" id="IPR002104">
    <property type="entry name" value="Integrase_catalytic"/>
</dbReference>
<evidence type="ECO:0000256" key="3">
    <source>
        <dbReference type="ARBA" id="ARBA00023172"/>
    </source>
</evidence>
<dbReference type="InterPro" id="IPR050090">
    <property type="entry name" value="Tyrosine_recombinase_XerCD"/>
</dbReference>
<keyword evidence="6" id="KW-1185">Reference proteome</keyword>
<sequence length="175" mass="20289">MQRQVVLLGKSRSTLTNYSRCLARMALHFNCNPLDLDEEQVMDYLYHIKTGSSTPSSSYFKHTVYGLRFAYRAMGMPEKQVFLPKMKFPKKLPVVLSQQEVKRLLKSPGLLKHRLVLGLLYGCGLRRQELCNIKIRDADLDRKMLHIREGKGRKDRYVPLGENLSRGIKTYLEAE</sequence>
<accession>A0A9X3J7B4</accession>